<feature type="compositionally biased region" description="Acidic residues" evidence="6">
    <location>
        <begin position="183"/>
        <end position="195"/>
    </location>
</feature>
<proteinExistence type="inferred from homology"/>
<dbReference type="Gene3D" id="2.30.30.240">
    <property type="entry name" value="PRC-barrel domain"/>
    <property type="match status" value="1"/>
</dbReference>
<dbReference type="Proteomes" id="UP000183508">
    <property type="component" value="Unassembled WGS sequence"/>
</dbReference>
<dbReference type="GO" id="GO:0005737">
    <property type="term" value="C:cytoplasm"/>
    <property type="evidence" value="ECO:0007669"/>
    <property type="project" value="UniProtKB-SubCell"/>
</dbReference>
<keyword evidence="4 5" id="KW-0143">Chaperone</keyword>
<dbReference type="GO" id="GO:0006364">
    <property type="term" value="P:rRNA processing"/>
    <property type="evidence" value="ECO:0007669"/>
    <property type="project" value="UniProtKB-UniRule"/>
</dbReference>
<comment type="similarity">
    <text evidence="5">Belongs to the RimM family.</text>
</comment>
<dbReference type="RefSeq" id="WP_074950130.1">
    <property type="nucleotide sequence ID" value="NZ_FPBV01000004.1"/>
</dbReference>
<keyword evidence="10" id="KW-1185">Reference proteome</keyword>
<evidence type="ECO:0000256" key="4">
    <source>
        <dbReference type="ARBA" id="ARBA00023186"/>
    </source>
</evidence>
<feature type="region of interest" description="Disordered" evidence="6">
    <location>
        <begin position="183"/>
        <end position="224"/>
    </location>
</feature>
<dbReference type="Pfam" id="PF24986">
    <property type="entry name" value="PRC_RimM"/>
    <property type="match status" value="1"/>
</dbReference>
<dbReference type="InterPro" id="IPR011961">
    <property type="entry name" value="RimM"/>
</dbReference>
<dbReference type="GO" id="GO:0005840">
    <property type="term" value="C:ribosome"/>
    <property type="evidence" value="ECO:0007669"/>
    <property type="project" value="InterPro"/>
</dbReference>
<dbReference type="GO" id="GO:0043022">
    <property type="term" value="F:ribosome binding"/>
    <property type="evidence" value="ECO:0007669"/>
    <property type="project" value="InterPro"/>
</dbReference>
<gene>
    <name evidence="5" type="primary">rimM</name>
    <name evidence="9" type="ORF">SAMN05421543_1043</name>
</gene>
<dbReference type="STRING" id="392015.SAMN05421543_1043"/>
<dbReference type="SUPFAM" id="SSF50346">
    <property type="entry name" value="PRC-barrel domain"/>
    <property type="match status" value="1"/>
</dbReference>
<dbReference type="InterPro" id="IPR036976">
    <property type="entry name" value="RimM_N_sf"/>
</dbReference>
<dbReference type="EMBL" id="FPBV01000004">
    <property type="protein sequence ID" value="SFU56254.1"/>
    <property type="molecule type" value="Genomic_DNA"/>
</dbReference>
<dbReference type="AlphaFoldDB" id="A0A1I7H6J2"/>
<dbReference type="GO" id="GO:0042274">
    <property type="term" value="P:ribosomal small subunit biogenesis"/>
    <property type="evidence" value="ECO:0007669"/>
    <property type="project" value="UniProtKB-UniRule"/>
</dbReference>
<dbReference type="Gene3D" id="2.40.30.60">
    <property type="entry name" value="RimM"/>
    <property type="match status" value="1"/>
</dbReference>
<comment type="subunit">
    <text evidence="5">Binds ribosomal protein uS19.</text>
</comment>
<dbReference type="PANTHER" id="PTHR33692">
    <property type="entry name" value="RIBOSOME MATURATION FACTOR RIMM"/>
    <property type="match status" value="1"/>
</dbReference>
<dbReference type="InterPro" id="IPR002676">
    <property type="entry name" value="RimM_N"/>
</dbReference>
<dbReference type="NCBIfam" id="TIGR02273">
    <property type="entry name" value="16S_RimM"/>
    <property type="match status" value="1"/>
</dbReference>
<organism evidence="9 10">
    <name type="scientific">Alicyclobacillus macrosporangiidus</name>
    <dbReference type="NCBI Taxonomy" id="392015"/>
    <lineage>
        <taxon>Bacteria</taxon>
        <taxon>Bacillati</taxon>
        <taxon>Bacillota</taxon>
        <taxon>Bacilli</taxon>
        <taxon>Bacillales</taxon>
        <taxon>Alicyclobacillaceae</taxon>
        <taxon>Alicyclobacillus</taxon>
    </lineage>
</organism>
<dbReference type="HAMAP" id="MF_00014">
    <property type="entry name" value="Ribosome_mat_RimM"/>
    <property type="match status" value="1"/>
</dbReference>
<protein>
    <recommendedName>
        <fullName evidence="5">Ribosome maturation factor RimM</fullName>
    </recommendedName>
</protein>
<evidence type="ECO:0000256" key="5">
    <source>
        <dbReference type="HAMAP-Rule" id="MF_00014"/>
    </source>
</evidence>
<feature type="domain" description="RimM N-terminal" evidence="7">
    <location>
        <begin position="8"/>
        <end position="91"/>
    </location>
</feature>
<dbReference type="Pfam" id="PF01782">
    <property type="entry name" value="RimM"/>
    <property type="match status" value="1"/>
</dbReference>
<evidence type="ECO:0000256" key="2">
    <source>
        <dbReference type="ARBA" id="ARBA00022517"/>
    </source>
</evidence>
<evidence type="ECO:0000313" key="10">
    <source>
        <dbReference type="Proteomes" id="UP000183508"/>
    </source>
</evidence>
<keyword evidence="1 5" id="KW-0963">Cytoplasm</keyword>
<sequence length="224" mass="24497">MADTYYTVGAITGTHGLRGEVKVISRTDFPQVRFRKGSRLYIRQPGGTPVAEVTVRSGRRHKHWWLVAFEDMLSINDVERFKGMELCVHASQLQTLPEGTYYIHDLIGLEVVADDGRWVGRLVEVLRPGANDVYVVRGPLQKNDVLLPAIPDCVLDVDLAAKRMTVHLLPGLLDEDEDVDDVVGDVVDDAAEDVEGASQGGVGQRTGAPEGQAEGGAPLDVEER</sequence>
<comment type="domain">
    <text evidence="5">The PRC barrel domain binds ribosomal protein uS19.</text>
</comment>
<dbReference type="InterPro" id="IPR009000">
    <property type="entry name" value="Transl_B-barrel_sf"/>
</dbReference>
<evidence type="ECO:0000313" key="9">
    <source>
        <dbReference type="EMBL" id="SFU56254.1"/>
    </source>
</evidence>
<comment type="function">
    <text evidence="5">An accessory protein needed during the final step in the assembly of 30S ribosomal subunit, possibly for assembly of the head region. Essential for efficient processing of 16S rRNA. May be needed both before and after RbfA during the maturation of 16S rRNA. It has affinity for free ribosomal 30S subunits but not for 70S ribosomes.</text>
</comment>
<name>A0A1I7H6J2_9BACL</name>
<keyword evidence="2 5" id="KW-0690">Ribosome biogenesis</keyword>
<dbReference type="InterPro" id="IPR011033">
    <property type="entry name" value="PRC_barrel-like_sf"/>
</dbReference>
<evidence type="ECO:0000259" key="7">
    <source>
        <dbReference type="Pfam" id="PF01782"/>
    </source>
</evidence>
<comment type="subcellular location">
    <subcellularLocation>
        <location evidence="5">Cytoplasm</location>
    </subcellularLocation>
</comment>
<dbReference type="SUPFAM" id="SSF50447">
    <property type="entry name" value="Translation proteins"/>
    <property type="match status" value="1"/>
</dbReference>
<evidence type="ECO:0000259" key="8">
    <source>
        <dbReference type="Pfam" id="PF24986"/>
    </source>
</evidence>
<dbReference type="PANTHER" id="PTHR33692:SF1">
    <property type="entry name" value="RIBOSOME MATURATION FACTOR RIMM"/>
    <property type="match status" value="1"/>
</dbReference>
<keyword evidence="3 5" id="KW-0698">rRNA processing</keyword>
<evidence type="ECO:0000256" key="1">
    <source>
        <dbReference type="ARBA" id="ARBA00022490"/>
    </source>
</evidence>
<evidence type="ECO:0000256" key="3">
    <source>
        <dbReference type="ARBA" id="ARBA00022552"/>
    </source>
</evidence>
<dbReference type="InterPro" id="IPR056792">
    <property type="entry name" value="PRC_RimM"/>
</dbReference>
<accession>A0A1I7H6J2</accession>
<feature type="domain" description="Ribosome maturation factor RimM PRC barrel" evidence="8">
    <location>
        <begin position="104"/>
        <end position="170"/>
    </location>
</feature>
<reference evidence="10" key="1">
    <citation type="submission" date="2016-10" db="EMBL/GenBank/DDBJ databases">
        <authorList>
            <person name="Varghese N."/>
        </authorList>
    </citation>
    <scope>NUCLEOTIDE SEQUENCE [LARGE SCALE GENOMIC DNA]</scope>
    <source>
        <strain evidence="10">DSM 17980</strain>
    </source>
</reference>
<feature type="compositionally biased region" description="Low complexity" evidence="6">
    <location>
        <begin position="207"/>
        <end position="218"/>
    </location>
</feature>
<evidence type="ECO:0000256" key="6">
    <source>
        <dbReference type="SAM" id="MobiDB-lite"/>
    </source>
</evidence>